<dbReference type="PANTHER" id="PTHR12684:SF2">
    <property type="entry name" value="TRNA 2'-PHOSPHOTRANSFERASE 1"/>
    <property type="match status" value="1"/>
</dbReference>
<dbReference type="InterPro" id="IPR042081">
    <property type="entry name" value="RNA_2'-PTrans_C"/>
</dbReference>
<dbReference type="KEGG" id="aer:AERYTH_06170"/>
<dbReference type="OrthoDB" id="4537997at2"/>
<evidence type="ECO:0000256" key="4">
    <source>
        <dbReference type="ARBA" id="ARBA00025212"/>
    </source>
</evidence>
<keyword evidence="3 5" id="KW-0520">NAD</keyword>
<dbReference type="InterPro" id="IPR022928">
    <property type="entry name" value="RNA_2'-PTrans_KptA"/>
</dbReference>
<dbReference type="Pfam" id="PF01885">
    <property type="entry name" value="PTS_2-RNA"/>
    <property type="match status" value="1"/>
</dbReference>
<dbReference type="PANTHER" id="PTHR12684">
    <property type="entry name" value="PUTATIVE PHOSPHOTRANSFERASE"/>
    <property type="match status" value="1"/>
</dbReference>
<dbReference type="Gene3D" id="3.20.170.30">
    <property type="match status" value="1"/>
</dbReference>
<dbReference type="SUPFAM" id="SSF56399">
    <property type="entry name" value="ADP-ribosylation"/>
    <property type="match status" value="1"/>
</dbReference>
<dbReference type="Proteomes" id="UP000067689">
    <property type="component" value="Chromosome"/>
</dbReference>
<keyword evidence="7" id="KW-1185">Reference proteome</keyword>
<dbReference type="Gene3D" id="1.10.10.970">
    <property type="entry name" value="RNA 2'-phosphotransferase, Tpt1/KptA family, N-terminal domain"/>
    <property type="match status" value="1"/>
</dbReference>
<proteinExistence type="inferred from homology"/>
<name>A0A0U3KH62_9ACTN</name>
<dbReference type="EC" id="2.7.1.-" evidence="5"/>
<protein>
    <recommendedName>
        <fullName evidence="5">Probable RNA 2'-phosphotransferase</fullName>
        <ecNumber evidence="5">2.7.1.-</ecNumber>
    </recommendedName>
</protein>
<comment type="similarity">
    <text evidence="1 5">Belongs to the KptA/TPT1 family.</text>
</comment>
<accession>A0A0U3KH62</accession>
<dbReference type="AlphaFoldDB" id="A0A0U3KH62"/>
<gene>
    <name evidence="5" type="primary">kptA</name>
    <name evidence="6" type="ORF">AERYTH_06170</name>
</gene>
<dbReference type="InterPro" id="IPR002745">
    <property type="entry name" value="Ptrans_KptA/Tpt1"/>
</dbReference>
<evidence type="ECO:0000256" key="3">
    <source>
        <dbReference type="ARBA" id="ARBA00023027"/>
    </source>
</evidence>
<organism evidence="6 7">
    <name type="scientific">Aeromicrobium erythreum</name>
    <dbReference type="NCBI Taxonomy" id="2041"/>
    <lineage>
        <taxon>Bacteria</taxon>
        <taxon>Bacillati</taxon>
        <taxon>Actinomycetota</taxon>
        <taxon>Actinomycetes</taxon>
        <taxon>Propionibacteriales</taxon>
        <taxon>Nocardioidaceae</taxon>
        <taxon>Aeromicrobium</taxon>
    </lineage>
</organism>
<dbReference type="HAMAP" id="MF_00299">
    <property type="entry name" value="KptA"/>
    <property type="match status" value="1"/>
</dbReference>
<dbReference type="GO" id="GO:0006388">
    <property type="term" value="P:tRNA splicing, via endonucleolytic cleavage and ligation"/>
    <property type="evidence" value="ECO:0007669"/>
    <property type="project" value="UniProtKB-UniRule"/>
</dbReference>
<comment type="function">
    <text evidence="4 5">Removes the 2'-phosphate from RNA via an intermediate in which the phosphate is ADP-ribosylated by NAD followed by a presumed transesterification to release the RNA and generate ADP-ribose 1''-2''-cyclic phosphate (APPR&gt;P). May function as an ADP-ribosylase.</text>
</comment>
<evidence type="ECO:0000313" key="6">
    <source>
        <dbReference type="EMBL" id="ALX04307.1"/>
    </source>
</evidence>
<reference evidence="6 7" key="1">
    <citation type="journal article" date="1991" name="Int. J. Syst. Bacteriol.">
        <title>Description of the erythromycin-producing bacterium Arthrobacter sp. strain NRRL B-3381 as Aeromicrobium erythreum gen. nov., sp. nov.</title>
        <authorList>
            <person name="Miller E.S."/>
            <person name="Woese C.R."/>
            <person name="Brenner S."/>
        </authorList>
    </citation>
    <scope>NUCLEOTIDE SEQUENCE [LARGE SCALE GENOMIC DNA]</scope>
    <source>
        <strain evidence="6 7">AR18</strain>
    </source>
</reference>
<sequence>MTVGTPDLSRAVSHALRHEPWLYELELDQEGWVPVDQLVFALRERGGAWLSVDREALERMIEDAGKRRHELVGDRIRALYGHSVPARIQRQPMAPPERLFHGTAPRSWVQIQADGLLPMGRQFVHLSVDVDTAEMVGRRKSASPLLLVIDAAAAASRWVPFYQGNEAVWLADRVPAEFVARLG</sequence>
<dbReference type="GO" id="GO:0003950">
    <property type="term" value="F:NAD+ poly-ADP-ribosyltransferase activity"/>
    <property type="evidence" value="ECO:0007669"/>
    <property type="project" value="InterPro"/>
</dbReference>
<evidence type="ECO:0000256" key="1">
    <source>
        <dbReference type="ARBA" id="ARBA00009836"/>
    </source>
</evidence>
<dbReference type="InterPro" id="IPR042080">
    <property type="entry name" value="RNA_2'-PTrans_N"/>
</dbReference>
<dbReference type="EMBL" id="CP011502">
    <property type="protein sequence ID" value="ALX04307.1"/>
    <property type="molecule type" value="Genomic_DNA"/>
</dbReference>
<evidence type="ECO:0000256" key="2">
    <source>
        <dbReference type="ARBA" id="ARBA00022679"/>
    </source>
</evidence>
<dbReference type="GO" id="GO:0000215">
    <property type="term" value="F:tRNA 2'-phosphotransferase activity"/>
    <property type="evidence" value="ECO:0007669"/>
    <property type="project" value="TreeGrafter"/>
</dbReference>
<dbReference type="PATRIC" id="fig|2041.4.peg.1295"/>
<evidence type="ECO:0000313" key="7">
    <source>
        <dbReference type="Proteomes" id="UP000067689"/>
    </source>
</evidence>
<keyword evidence="2 5" id="KW-0808">Transferase</keyword>
<dbReference type="STRING" id="2041.AERYTH_06170"/>
<dbReference type="RefSeq" id="WP_067856021.1">
    <property type="nucleotide sequence ID" value="NZ_CP011502.1"/>
</dbReference>
<evidence type="ECO:0000256" key="5">
    <source>
        <dbReference type="HAMAP-Rule" id="MF_00299"/>
    </source>
</evidence>